<sequence length="173" mass="20151">MKITIRGKNIDVTEALRQYIEKRVSKFERFLNDPAEAIVTISTEKFTHKIDVLLKVNGHLIQAEGKTQDLYSAVDQVVEKLEKQVLKYKEKIQNKNKRDTIKYPSASPEEIESPKRIVKYKKFDLRPMSPEEAVDQMELLDKDFFIFLNSMTGDVNVVYRRKDGNFGLIEPAR</sequence>
<dbReference type="Gene3D" id="3.30.505.50">
    <property type="entry name" value="Sigma 54 modulation/S30EA ribosomal protein, C-terminal domain"/>
    <property type="match status" value="1"/>
</dbReference>
<dbReference type="NCBIfam" id="TIGR00741">
    <property type="entry name" value="yfiA"/>
    <property type="match status" value="1"/>
</dbReference>
<dbReference type="InterPro" id="IPR038416">
    <property type="entry name" value="Ribosom_S30AE_C_sf"/>
</dbReference>
<name>A0A0U9HT51_9BACT</name>
<comment type="subunit">
    <text evidence="2">Associates exclusively with 100S ribosomes, which are dimers of 70S ribosomes.</text>
</comment>
<dbReference type="AlphaFoldDB" id="A0A0U9HT51"/>
<dbReference type="OrthoDB" id="9794975at2"/>
<dbReference type="InterPro" id="IPR034694">
    <property type="entry name" value="HPF_long/plastid"/>
</dbReference>
<evidence type="ECO:0000259" key="6">
    <source>
        <dbReference type="Pfam" id="PF16321"/>
    </source>
</evidence>
<keyword evidence="5" id="KW-0175">Coiled coil</keyword>
<evidence type="ECO:0000256" key="3">
    <source>
        <dbReference type="ARBA" id="ARBA00041148"/>
    </source>
</evidence>
<dbReference type="CDD" id="cd00552">
    <property type="entry name" value="RaiA"/>
    <property type="match status" value="1"/>
</dbReference>
<dbReference type="HAMAP" id="MF_00839">
    <property type="entry name" value="HPF"/>
    <property type="match status" value="1"/>
</dbReference>
<evidence type="ECO:0000313" key="7">
    <source>
        <dbReference type="EMBL" id="GAQ95330.1"/>
    </source>
</evidence>
<keyword evidence="4" id="KW-0963">Cytoplasm</keyword>
<dbReference type="Pfam" id="PF02482">
    <property type="entry name" value="Ribosomal_S30AE"/>
    <property type="match status" value="1"/>
</dbReference>
<dbReference type="InterPro" id="IPR032528">
    <property type="entry name" value="Ribosom_S30AE_C"/>
</dbReference>
<dbReference type="EMBL" id="BCNO01000002">
    <property type="protein sequence ID" value="GAQ95330.1"/>
    <property type="molecule type" value="Genomic_DNA"/>
</dbReference>
<comment type="similarity">
    <text evidence="4">Belongs to the HPF/YfiA ribosome-associated protein family. Long HPF subfamily.</text>
</comment>
<dbReference type="GO" id="GO:0022627">
    <property type="term" value="C:cytosolic small ribosomal subunit"/>
    <property type="evidence" value="ECO:0007669"/>
    <property type="project" value="TreeGrafter"/>
</dbReference>
<gene>
    <name evidence="4" type="primary">hpf</name>
    <name evidence="7" type="ORF">TAGGR_2220</name>
</gene>
<evidence type="ECO:0000256" key="1">
    <source>
        <dbReference type="ARBA" id="ARBA00022845"/>
    </source>
</evidence>
<evidence type="ECO:0000256" key="4">
    <source>
        <dbReference type="HAMAP-Rule" id="MF_00839"/>
    </source>
</evidence>
<evidence type="ECO:0000313" key="8">
    <source>
        <dbReference type="Proteomes" id="UP000054976"/>
    </source>
</evidence>
<dbReference type="GO" id="GO:0045900">
    <property type="term" value="P:negative regulation of translational elongation"/>
    <property type="evidence" value="ECO:0007669"/>
    <property type="project" value="TreeGrafter"/>
</dbReference>
<dbReference type="PANTHER" id="PTHR33231">
    <property type="entry name" value="30S RIBOSOMAL PROTEIN"/>
    <property type="match status" value="1"/>
</dbReference>
<accession>A0A0U9HT51</accession>
<dbReference type="Proteomes" id="UP000054976">
    <property type="component" value="Unassembled WGS sequence"/>
</dbReference>
<organism evidence="7 8">
    <name type="scientific">Thermodesulfovibrio aggregans</name>
    <dbReference type="NCBI Taxonomy" id="86166"/>
    <lineage>
        <taxon>Bacteria</taxon>
        <taxon>Pseudomonadati</taxon>
        <taxon>Nitrospirota</taxon>
        <taxon>Thermodesulfovibrionia</taxon>
        <taxon>Thermodesulfovibrionales</taxon>
        <taxon>Thermodesulfovibrionaceae</taxon>
        <taxon>Thermodesulfovibrio</taxon>
    </lineage>
</organism>
<keyword evidence="1 4" id="KW-0810">Translation regulation</keyword>
<reference evidence="8" key="1">
    <citation type="submission" date="2016-01" db="EMBL/GenBank/DDBJ databases">
        <title>Draft genome sequence of Thermodesulfovibrio aggregans strain TGE-P1.</title>
        <authorList>
            <person name="Sekiguchi Y."/>
            <person name="Ohashi A."/>
            <person name="Matsuura N."/>
            <person name="Tourlousse M.D."/>
        </authorList>
    </citation>
    <scope>NUCLEOTIDE SEQUENCE [LARGE SCALE GENOMIC DNA]</scope>
    <source>
        <strain evidence="8">TGE-P1</strain>
    </source>
</reference>
<dbReference type="Pfam" id="PF16321">
    <property type="entry name" value="Ribosom_S30AE_C"/>
    <property type="match status" value="1"/>
</dbReference>
<protein>
    <recommendedName>
        <fullName evidence="3 4">Ribosome hibernation promoting factor</fullName>
        <shortName evidence="4">HPF</shortName>
    </recommendedName>
</protein>
<dbReference type="STRING" id="86166.TAGGR_2220"/>
<keyword evidence="8" id="KW-1185">Reference proteome</keyword>
<comment type="function">
    <text evidence="4">Required for dimerization of active 70S ribosomes into 100S ribosomes in stationary phase; 100S ribosomes are translationally inactive and sometimes present during exponential growth.</text>
</comment>
<comment type="subcellular location">
    <subcellularLocation>
        <location evidence="4">Cytoplasm</location>
    </subcellularLocation>
</comment>
<dbReference type="PANTHER" id="PTHR33231:SF1">
    <property type="entry name" value="30S RIBOSOMAL PROTEIN"/>
    <property type="match status" value="1"/>
</dbReference>
<dbReference type="InterPro" id="IPR050574">
    <property type="entry name" value="HPF/YfiA_ribosome-assoc"/>
</dbReference>
<feature type="domain" description="Sigma 54 modulation/S30EA ribosomal protein C-terminal" evidence="6">
    <location>
        <begin position="113"/>
        <end position="168"/>
    </location>
</feature>
<dbReference type="InterPro" id="IPR036567">
    <property type="entry name" value="RHF-like"/>
</dbReference>
<comment type="caution">
    <text evidence="7">The sequence shown here is derived from an EMBL/GenBank/DDBJ whole genome shotgun (WGS) entry which is preliminary data.</text>
</comment>
<dbReference type="Gene3D" id="3.30.160.100">
    <property type="entry name" value="Ribosome hibernation promotion factor-like"/>
    <property type="match status" value="1"/>
</dbReference>
<proteinExistence type="inferred from homology"/>
<dbReference type="SUPFAM" id="SSF69754">
    <property type="entry name" value="Ribosome binding protein Y (YfiA homologue)"/>
    <property type="match status" value="1"/>
</dbReference>
<feature type="coiled-coil region" evidence="5">
    <location>
        <begin position="71"/>
        <end position="98"/>
    </location>
</feature>
<dbReference type="FunFam" id="3.30.160.100:FF:000018">
    <property type="entry name" value="Ribosome hibernation promoting factor"/>
    <property type="match status" value="1"/>
</dbReference>
<comment type="subunit">
    <text evidence="4">Interacts with 100S ribosomes.</text>
</comment>
<dbReference type="InterPro" id="IPR003489">
    <property type="entry name" value="RHF/RaiA"/>
</dbReference>
<dbReference type="RefSeq" id="WP_059176772.1">
    <property type="nucleotide sequence ID" value="NZ_BCNO01000002.1"/>
</dbReference>
<evidence type="ECO:0000256" key="2">
    <source>
        <dbReference type="ARBA" id="ARBA00038695"/>
    </source>
</evidence>
<dbReference type="GO" id="GO:0043024">
    <property type="term" value="F:ribosomal small subunit binding"/>
    <property type="evidence" value="ECO:0007669"/>
    <property type="project" value="TreeGrafter"/>
</dbReference>
<evidence type="ECO:0000256" key="5">
    <source>
        <dbReference type="SAM" id="Coils"/>
    </source>
</evidence>